<proteinExistence type="predicted"/>
<name>A0A9D4JCP9_DREPO</name>
<evidence type="ECO:0000313" key="2">
    <source>
        <dbReference type="Proteomes" id="UP000828390"/>
    </source>
</evidence>
<protein>
    <submittedName>
        <fullName evidence="1">Uncharacterized protein</fullName>
    </submittedName>
</protein>
<dbReference type="EMBL" id="JAIWYP010000007">
    <property type="protein sequence ID" value="KAH3803107.1"/>
    <property type="molecule type" value="Genomic_DNA"/>
</dbReference>
<sequence length="187" mass="20952">MAIHVNIAIVEQFCTLPGVDESAAVKLRNRHGGFNMMLISQVLGNLTENLTGHVDFASKEQLSNVRRTPLERLELSEDMGVKSVATSQRSSNHTGGDRVSIMDSRYKAMEEQINLEISRLSERLHAVPEVKPKLHVEQSSSEKTINPNVSNHEGLLSTPLTGHCKAPILKLKFYDEANYKKMELHKH</sequence>
<gene>
    <name evidence="1" type="ORF">DPMN_156807</name>
</gene>
<dbReference type="AlphaFoldDB" id="A0A9D4JCP9"/>
<organism evidence="1 2">
    <name type="scientific">Dreissena polymorpha</name>
    <name type="common">Zebra mussel</name>
    <name type="synonym">Mytilus polymorpha</name>
    <dbReference type="NCBI Taxonomy" id="45954"/>
    <lineage>
        <taxon>Eukaryota</taxon>
        <taxon>Metazoa</taxon>
        <taxon>Spiralia</taxon>
        <taxon>Lophotrochozoa</taxon>
        <taxon>Mollusca</taxon>
        <taxon>Bivalvia</taxon>
        <taxon>Autobranchia</taxon>
        <taxon>Heteroconchia</taxon>
        <taxon>Euheterodonta</taxon>
        <taxon>Imparidentia</taxon>
        <taxon>Neoheterodontei</taxon>
        <taxon>Myida</taxon>
        <taxon>Dreissenoidea</taxon>
        <taxon>Dreissenidae</taxon>
        <taxon>Dreissena</taxon>
    </lineage>
</organism>
<reference evidence="1" key="2">
    <citation type="submission" date="2020-11" db="EMBL/GenBank/DDBJ databases">
        <authorList>
            <person name="McCartney M.A."/>
            <person name="Auch B."/>
            <person name="Kono T."/>
            <person name="Mallez S."/>
            <person name="Becker A."/>
            <person name="Gohl D.M."/>
            <person name="Silverstein K.A.T."/>
            <person name="Koren S."/>
            <person name="Bechman K.B."/>
            <person name="Herman A."/>
            <person name="Abrahante J.E."/>
            <person name="Garbe J."/>
        </authorList>
    </citation>
    <scope>NUCLEOTIDE SEQUENCE</scope>
    <source>
        <strain evidence="1">Duluth1</strain>
        <tissue evidence="1">Whole animal</tissue>
    </source>
</reference>
<evidence type="ECO:0000313" key="1">
    <source>
        <dbReference type="EMBL" id="KAH3803107.1"/>
    </source>
</evidence>
<comment type="caution">
    <text evidence="1">The sequence shown here is derived from an EMBL/GenBank/DDBJ whole genome shotgun (WGS) entry which is preliminary data.</text>
</comment>
<keyword evidence="2" id="KW-1185">Reference proteome</keyword>
<dbReference type="Proteomes" id="UP000828390">
    <property type="component" value="Unassembled WGS sequence"/>
</dbReference>
<accession>A0A9D4JCP9</accession>
<reference evidence="1" key="1">
    <citation type="journal article" date="2019" name="bioRxiv">
        <title>The Genome of the Zebra Mussel, Dreissena polymorpha: A Resource for Invasive Species Research.</title>
        <authorList>
            <person name="McCartney M.A."/>
            <person name="Auch B."/>
            <person name="Kono T."/>
            <person name="Mallez S."/>
            <person name="Zhang Y."/>
            <person name="Obille A."/>
            <person name="Becker A."/>
            <person name="Abrahante J.E."/>
            <person name="Garbe J."/>
            <person name="Badalamenti J.P."/>
            <person name="Herman A."/>
            <person name="Mangelson H."/>
            <person name="Liachko I."/>
            <person name="Sullivan S."/>
            <person name="Sone E.D."/>
            <person name="Koren S."/>
            <person name="Silverstein K.A.T."/>
            <person name="Beckman K.B."/>
            <person name="Gohl D.M."/>
        </authorList>
    </citation>
    <scope>NUCLEOTIDE SEQUENCE</scope>
    <source>
        <strain evidence="1">Duluth1</strain>
        <tissue evidence="1">Whole animal</tissue>
    </source>
</reference>